<evidence type="ECO:0000313" key="5">
    <source>
        <dbReference type="EMBL" id="MBP2031676.1"/>
    </source>
</evidence>
<evidence type="ECO:0000256" key="1">
    <source>
        <dbReference type="ARBA" id="ARBA00007261"/>
    </source>
</evidence>
<name>A0ABS4KQD0_9CLOT</name>
<dbReference type="InterPro" id="IPR011249">
    <property type="entry name" value="Metalloenz_LuxS/M16"/>
</dbReference>
<feature type="domain" description="Peptidase M16 C-terminal" evidence="4">
    <location>
        <begin position="165"/>
        <end position="339"/>
    </location>
</feature>
<feature type="domain" description="Peptidase M16 N-terminal" evidence="3">
    <location>
        <begin position="12"/>
        <end position="159"/>
    </location>
</feature>
<dbReference type="Pfam" id="PF00675">
    <property type="entry name" value="Peptidase_M16"/>
    <property type="match status" value="1"/>
</dbReference>
<evidence type="ECO:0000259" key="3">
    <source>
        <dbReference type="Pfam" id="PF00675"/>
    </source>
</evidence>
<evidence type="ECO:0000259" key="4">
    <source>
        <dbReference type="Pfam" id="PF05193"/>
    </source>
</evidence>
<dbReference type="Proteomes" id="UP001519307">
    <property type="component" value="Unassembled WGS sequence"/>
</dbReference>
<proteinExistence type="inferred from homology"/>
<reference evidence="5 6" key="1">
    <citation type="submission" date="2021-03" db="EMBL/GenBank/DDBJ databases">
        <title>Genomic Encyclopedia of Type Strains, Phase IV (KMG-IV): sequencing the most valuable type-strain genomes for metagenomic binning, comparative biology and taxonomic classification.</title>
        <authorList>
            <person name="Goeker M."/>
        </authorList>
    </citation>
    <scope>NUCLEOTIDE SEQUENCE [LARGE SCALE GENOMIC DNA]</scope>
    <source>
        <strain evidence="5 6">DSM 28783</strain>
    </source>
</reference>
<organism evidence="5 6">
    <name type="scientific">Clostridium algifaecis</name>
    <dbReference type="NCBI Taxonomy" id="1472040"/>
    <lineage>
        <taxon>Bacteria</taxon>
        <taxon>Bacillati</taxon>
        <taxon>Bacillota</taxon>
        <taxon>Clostridia</taxon>
        <taxon>Eubacteriales</taxon>
        <taxon>Clostridiaceae</taxon>
        <taxon>Clostridium</taxon>
    </lineage>
</organism>
<dbReference type="PANTHER" id="PTHR11851">
    <property type="entry name" value="METALLOPROTEASE"/>
    <property type="match status" value="1"/>
</dbReference>
<dbReference type="RefSeq" id="WP_209700622.1">
    <property type="nucleotide sequence ID" value="NZ_JAGGLM010000001.1"/>
</dbReference>
<comment type="similarity">
    <text evidence="1 2">Belongs to the peptidase M16 family.</text>
</comment>
<accession>A0ABS4KQD0</accession>
<dbReference type="InterPro" id="IPR007863">
    <property type="entry name" value="Peptidase_M16_C"/>
</dbReference>
<dbReference type="Gene3D" id="3.30.830.10">
    <property type="entry name" value="Metalloenzyme, LuxS/M16 peptidase-like"/>
    <property type="match status" value="2"/>
</dbReference>
<comment type="caution">
    <text evidence="5">The sequence shown here is derived from an EMBL/GenBank/DDBJ whole genome shotgun (WGS) entry which is preliminary data.</text>
</comment>
<sequence>MYNIFKMNSGIRVVVENINYVNSVSVGLWVKNGSRNENISENGISHFVEHMFFKGTKKRSAFNIAECIEEVGGQINAFTGKESTCFYVKALDSHLDLALDVISDMLFNSKFLPEDINKEKSVITEEINMNEDSPEDVLFDVYAKAAWGDDSLSYPILGTIESVKSFSRQQIVEYIGTHYIPENCVISICGKVDLNNIKNLMEKYFGNWRSSSIKPVVYSKPEFLRNHFFKKKSIEQLHLNLGIPGIEMGHDDLYPALVLNNILGGGASSILFQKIREEKSLCYSIYSYISSFNNTGVINIYTGLNPKYVYDAISIIMEEIYNFIKKGIDEERLRKTKEQIKGNYILGLESTTSRMFSNGKSVLFLNKVRTPEEIMNKIDRIDSDKLKEVMDKTFGKGVINSAFVGENIDTDMVENLLDEYRNPFHSNHSLNI</sequence>
<dbReference type="InterPro" id="IPR011765">
    <property type="entry name" value="Pept_M16_N"/>
</dbReference>
<dbReference type="InterPro" id="IPR001431">
    <property type="entry name" value="Pept_M16_Zn_BS"/>
</dbReference>
<dbReference type="PANTHER" id="PTHR11851:SF49">
    <property type="entry name" value="MITOCHONDRIAL-PROCESSING PEPTIDASE SUBUNIT ALPHA"/>
    <property type="match status" value="1"/>
</dbReference>
<gene>
    <name evidence="5" type="ORF">J2Z42_000341</name>
</gene>
<evidence type="ECO:0000313" key="6">
    <source>
        <dbReference type="Proteomes" id="UP001519307"/>
    </source>
</evidence>
<dbReference type="PROSITE" id="PS00143">
    <property type="entry name" value="INSULINASE"/>
    <property type="match status" value="1"/>
</dbReference>
<dbReference type="Pfam" id="PF05193">
    <property type="entry name" value="Peptidase_M16_C"/>
    <property type="match status" value="1"/>
</dbReference>
<protein>
    <submittedName>
        <fullName evidence="5">Zn-dependent peptidase</fullName>
    </submittedName>
</protein>
<dbReference type="EMBL" id="JAGGLM010000001">
    <property type="protein sequence ID" value="MBP2031676.1"/>
    <property type="molecule type" value="Genomic_DNA"/>
</dbReference>
<evidence type="ECO:0000256" key="2">
    <source>
        <dbReference type="RuleBase" id="RU004447"/>
    </source>
</evidence>
<dbReference type="SUPFAM" id="SSF63411">
    <property type="entry name" value="LuxS/MPP-like metallohydrolase"/>
    <property type="match status" value="2"/>
</dbReference>
<dbReference type="InterPro" id="IPR050361">
    <property type="entry name" value="MPP/UQCRC_Complex"/>
</dbReference>
<keyword evidence="6" id="KW-1185">Reference proteome</keyword>